<dbReference type="Proteomes" id="UP000292547">
    <property type="component" value="Plasmid unnamed"/>
</dbReference>
<dbReference type="OrthoDB" id="4220183at2"/>
<name>A0A4P6U5B0_STRSO</name>
<evidence type="ECO:0000313" key="2">
    <source>
        <dbReference type="Proteomes" id="UP000292547"/>
    </source>
</evidence>
<evidence type="ECO:0000313" key="1">
    <source>
        <dbReference type="EMBL" id="QBJ94527.1"/>
    </source>
</evidence>
<gene>
    <name evidence="1" type="ORF">D0Z67_29325</name>
</gene>
<organism evidence="1 2">
    <name type="scientific">Streptomyces seoulensis</name>
    <dbReference type="NCBI Taxonomy" id="73044"/>
    <lineage>
        <taxon>Bacteria</taxon>
        <taxon>Bacillati</taxon>
        <taxon>Actinomycetota</taxon>
        <taxon>Actinomycetes</taxon>
        <taxon>Kitasatosporales</taxon>
        <taxon>Streptomycetaceae</taxon>
        <taxon>Streptomyces</taxon>
    </lineage>
</organism>
<reference evidence="1 2" key="1">
    <citation type="submission" date="2018-08" db="EMBL/GenBank/DDBJ databases">
        <title>The complete genome sequence of Streptomyces seoulensis, a pioneer strain for nickel superoxide dismutase discovery.</title>
        <authorList>
            <person name="Shin J."/>
            <person name="Lee J.-S."/>
            <person name="Lee E.-J."/>
            <person name="Youn H.-D."/>
        </authorList>
    </citation>
    <scope>NUCLEOTIDE SEQUENCE [LARGE SCALE GENOMIC DNA]</scope>
    <source>
        <strain evidence="1 2">KCTC 9819</strain>
        <plasmid evidence="1 2">unnamed</plasmid>
    </source>
</reference>
<keyword evidence="1" id="KW-0614">Plasmid</keyword>
<dbReference type="KEGG" id="sseo:D0Z67_29325"/>
<dbReference type="STRING" id="73044.GCA_000725795_04856"/>
<keyword evidence="2" id="KW-1185">Reference proteome</keyword>
<sequence>MWVTRIDAKLTQARQREAEQARAAAVREAERPAWLLDYGLNRDRPPVGVHVGDCRMAGQRSKGIDADVARQALAAGVSACTVCRPDTELGMLEQ</sequence>
<dbReference type="Pfam" id="PF19746">
    <property type="entry name" value="DUF6233"/>
    <property type="match status" value="1"/>
</dbReference>
<proteinExistence type="predicted"/>
<dbReference type="EMBL" id="CP032230">
    <property type="protein sequence ID" value="QBJ94527.1"/>
    <property type="molecule type" value="Genomic_DNA"/>
</dbReference>
<dbReference type="AlphaFoldDB" id="A0A4P6U5B0"/>
<protein>
    <submittedName>
        <fullName evidence="1">Uncharacterized protein</fullName>
    </submittedName>
</protein>
<dbReference type="InterPro" id="IPR046200">
    <property type="entry name" value="DUF6233"/>
</dbReference>
<accession>A0A4P6U5B0</accession>
<geneLocation type="plasmid" evidence="1">
    <name>unnamed</name>
</geneLocation>